<protein>
    <recommendedName>
        <fullName evidence="13">Ribonuclease</fullName>
        <ecNumber evidence="13">3.1.26.4</ecNumber>
    </recommendedName>
</protein>
<dbReference type="InterPro" id="IPR036397">
    <property type="entry name" value="RNaseH_sf"/>
</dbReference>
<dbReference type="GO" id="GO:0043137">
    <property type="term" value="P:DNA replication, removal of RNA primer"/>
    <property type="evidence" value="ECO:0007669"/>
    <property type="project" value="TreeGrafter"/>
</dbReference>
<dbReference type="EC" id="3.1.26.4" evidence="13"/>
<organism evidence="15 16">
    <name type="scientific">Fluviispira sanaruensis</name>
    <dbReference type="NCBI Taxonomy" id="2493639"/>
    <lineage>
        <taxon>Bacteria</taxon>
        <taxon>Pseudomonadati</taxon>
        <taxon>Bdellovibrionota</taxon>
        <taxon>Oligoflexia</taxon>
        <taxon>Silvanigrellales</taxon>
        <taxon>Silvanigrellaceae</taxon>
        <taxon>Fluviispira</taxon>
    </lineage>
</organism>
<feature type="domain" description="RNase H type-2" evidence="14">
    <location>
        <begin position="29"/>
        <end position="296"/>
    </location>
</feature>
<dbReference type="OrthoDB" id="5292662at2"/>
<dbReference type="KEGG" id="sbf:JCM31447_07510"/>
<feature type="binding site" evidence="12">
    <location>
        <position position="36"/>
    </location>
    <ligand>
        <name>a divalent metal cation</name>
        <dbReference type="ChEBI" id="CHEBI:60240"/>
    </ligand>
</feature>
<dbReference type="CDD" id="cd07182">
    <property type="entry name" value="RNase_HII_bacteria_HII_like"/>
    <property type="match status" value="1"/>
</dbReference>
<keyword evidence="9 12" id="KW-0255">Endonuclease</keyword>
<dbReference type="RefSeq" id="WP_130606688.1">
    <property type="nucleotide sequence ID" value="NZ_AP019368.1"/>
</dbReference>
<dbReference type="GO" id="GO:0003723">
    <property type="term" value="F:RNA binding"/>
    <property type="evidence" value="ECO:0007669"/>
    <property type="project" value="UniProtKB-UniRule"/>
</dbReference>
<name>A0A4P2VKS5_FLUSA</name>
<evidence type="ECO:0000256" key="1">
    <source>
        <dbReference type="ARBA" id="ARBA00000077"/>
    </source>
</evidence>
<evidence type="ECO:0000256" key="12">
    <source>
        <dbReference type="PROSITE-ProRule" id="PRU01319"/>
    </source>
</evidence>
<keyword evidence="6" id="KW-0963">Cytoplasm</keyword>
<evidence type="ECO:0000256" key="13">
    <source>
        <dbReference type="RuleBase" id="RU003515"/>
    </source>
</evidence>
<keyword evidence="7 12" id="KW-0540">Nuclease</keyword>
<dbReference type="Pfam" id="PF01351">
    <property type="entry name" value="RNase_HII"/>
    <property type="match status" value="1"/>
</dbReference>
<evidence type="ECO:0000313" key="15">
    <source>
        <dbReference type="EMBL" id="BBH52310.1"/>
    </source>
</evidence>
<evidence type="ECO:0000256" key="9">
    <source>
        <dbReference type="ARBA" id="ARBA00022759"/>
    </source>
</evidence>
<evidence type="ECO:0000256" key="11">
    <source>
        <dbReference type="ARBA" id="ARBA00023211"/>
    </source>
</evidence>
<keyword evidence="8 12" id="KW-0479">Metal-binding</keyword>
<dbReference type="GO" id="GO:0032299">
    <property type="term" value="C:ribonuclease H2 complex"/>
    <property type="evidence" value="ECO:0007669"/>
    <property type="project" value="TreeGrafter"/>
</dbReference>
<evidence type="ECO:0000256" key="3">
    <source>
        <dbReference type="ARBA" id="ARBA00004065"/>
    </source>
</evidence>
<dbReference type="GO" id="GO:0005737">
    <property type="term" value="C:cytoplasm"/>
    <property type="evidence" value="ECO:0007669"/>
    <property type="project" value="UniProtKB-SubCell"/>
</dbReference>
<keyword evidence="11" id="KW-0464">Manganese</keyword>
<dbReference type="InterPro" id="IPR022898">
    <property type="entry name" value="RNase_HII"/>
</dbReference>
<keyword evidence="10 12" id="KW-0378">Hydrolase</keyword>
<comment type="similarity">
    <text evidence="5 13">Belongs to the RNase HII family.</text>
</comment>
<accession>A0A4P2VKS5</accession>
<evidence type="ECO:0000259" key="14">
    <source>
        <dbReference type="PROSITE" id="PS51975"/>
    </source>
</evidence>
<dbReference type="GO" id="GO:0006298">
    <property type="term" value="P:mismatch repair"/>
    <property type="evidence" value="ECO:0007669"/>
    <property type="project" value="TreeGrafter"/>
</dbReference>
<evidence type="ECO:0000256" key="4">
    <source>
        <dbReference type="ARBA" id="ARBA00004496"/>
    </source>
</evidence>
<gene>
    <name evidence="15" type="ORF">JCM31447_07510</name>
</gene>
<comment type="function">
    <text evidence="3 13">Endonuclease that specifically degrades the RNA of RNA-DNA hybrids.</text>
</comment>
<dbReference type="AlphaFoldDB" id="A0A4P2VKS5"/>
<keyword evidence="16" id="KW-1185">Reference proteome</keyword>
<dbReference type="InterPro" id="IPR024567">
    <property type="entry name" value="RNase_HII/HIII_dom"/>
</dbReference>
<evidence type="ECO:0000256" key="2">
    <source>
        <dbReference type="ARBA" id="ARBA00001946"/>
    </source>
</evidence>
<evidence type="ECO:0000256" key="10">
    <source>
        <dbReference type="ARBA" id="ARBA00022801"/>
    </source>
</evidence>
<dbReference type="SUPFAM" id="SSF53098">
    <property type="entry name" value="Ribonuclease H-like"/>
    <property type="match status" value="1"/>
</dbReference>
<comment type="subcellular location">
    <subcellularLocation>
        <location evidence="4">Cytoplasm</location>
    </subcellularLocation>
</comment>
<dbReference type="Proteomes" id="UP000291236">
    <property type="component" value="Chromosome"/>
</dbReference>
<evidence type="ECO:0000256" key="6">
    <source>
        <dbReference type="ARBA" id="ARBA00022490"/>
    </source>
</evidence>
<dbReference type="GO" id="GO:0046872">
    <property type="term" value="F:metal ion binding"/>
    <property type="evidence" value="ECO:0007669"/>
    <property type="project" value="UniProtKB-KW"/>
</dbReference>
<evidence type="ECO:0000313" key="16">
    <source>
        <dbReference type="Proteomes" id="UP000291236"/>
    </source>
</evidence>
<dbReference type="InterPro" id="IPR012337">
    <property type="entry name" value="RNaseH-like_sf"/>
</dbReference>
<dbReference type="GO" id="GO:0004523">
    <property type="term" value="F:RNA-DNA hybrid ribonuclease activity"/>
    <property type="evidence" value="ECO:0007669"/>
    <property type="project" value="UniProtKB-UniRule"/>
</dbReference>
<comment type="cofactor">
    <cofactor evidence="12">
        <name>Mn(2+)</name>
        <dbReference type="ChEBI" id="CHEBI:29035"/>
    </cofactor>
    <cofactor evidence="12">
        <name>Mg(2+)</name>
        <dbReference type="ChEBI" id="CHEBI:18420"/>
    </cofactor>
    <text evidence="12">Manganese or magnesium. Binds 1 divalent metal ion per monomer in the absence of substrate. May bind a second metal ion after substrate binding.</text>
</comment>
<dbReference type="EMBL" id="AP019368">
    <property type="protein sequence ID" value="BBH52310.1"/>
    <property type="molecule type" value="Genomic_DNA"/>
</dbReference>
<proteinExistence type="inferred from homology"/>
<feature type="binding site" evidence="12">
    <location>
        <position position="202"/>
    </location>
    <ligand>
        <name>a divalent metal cation</name>
        <dbReference type="ChEBI" id="CHEBI:60240"/>
    </ligand>
</feature>
<dbReference type="Gene3D" id="3.30.420.10">
    <property type="entry name" value="Ribonuclease H-like superfamily/Ribonuclease H"/>
    <property type="match status" value="2"/>
</dbReference>
<comment type="catalytic activity">
    <reaction evidence="1 12 13">
        <text>Endonucleolytic cleavage to 5'-phosphomonoester.</text>
        <dbReference type="EC" id="3.1.26.4"/>
    </reaction>
</comment>
<evidence type="ECO:0000256" key="7">
    <source>
        <dbReference type="ARBA" id="ARBA00022722"/>
    </source>
</evidence>
<dbReference type="PANTHER" id="PTHR10954">
    <property type="entry name" value="RIBONUCLEASE H2 SUBUNIT A"/>
    <property type="match status" value="1"/>
</dbReference>
<reference evidence="15 16" key="1">
    <citation type="submission" date="2018-12" db="EMBL/GenBank/DDBJ databases">
        <title>Rubrispira sanarue gen. nov., sp., nov., a member of the order Silvanigrellales, isolated from a brackish lake in Hamamatsu Japan.</title>
        <authorList>
            <person name="Maejima Y."/>
            <person name="Iino T."/>
            <person name="Muraguchi Y."/>
            <person name="Fukuda K."/>
            <person name="Nojiri H."/>
            <person name="Ohkuma M."/>
            <person name="Moriuchi R."/>
            <person name="Dohra H."/>
            <person name="Kimbara K."/>
            <person name="Shintani M."/>
        </authorList>
    </citation>
    <scope>NUCLEOTIDE SEQUENCE [LARGE SCALE GENOMIC DNA]</scope>
    <source>
        <strain evidence="15 16">RF1110005</strain>
    </source>
</reference>
<evidence type="ECO:0000256" key="5">
    <source>
        <dbReference type="ARBA" id="ARBA00007383"/>
    </source>
</evidence>
<dbReference type="PROSITE" id="PS51975">
    <property type="entry name" value="RNASE_H_2"/>
    <property type="match status" value="1"/>
</dbReference>
<dbReference type="PANTHER" id="PTHR10954:SF18">
    <property type="entry name" value="RIBONUCLEASE HII"/>
    <property type="match status" value="1"/>
</dbReference>
<comment type="cofactor">
    <cofactor evidence="2">
        <name>Mg(2+)</name>
        <dbReference type="ChEBI" id="CHEBI:18420"/>
    </cofactor>
</comment>
<evidence type="ECO:0000256" key="8">
    <source>
        <dbReference type="ARBA" id="ARBA00022723"/>
    </source>
</evidence>
<feature type="binding site" evidence="12">
    <location>
        <position position="35"/>
    </location>
    <ligand>
        <name>a divalent metal cation</name>
        <dbReference type="ChEBI" id="CHEBI:60240"/>
    </ligand>
</feature>
<dbReference type="InterPro" id="IPR001352">
    <property type="entry name" value="RNase_HII/HIII"/>
</dbReference>
<sequence length="296" mass="33933">MTFTPTRFKNENILLKILSSEFEPKEEFSAIIAIDEVGRGCVAGSVVSCASLWVRKNVYKNIHFKEQEWLAQIRDSKKLSEKKRKICFEKIIKEYNYSLITLPIDNNSPTSPFNIYKSTINKKIDINCTQNELKLFNSQNSTDFECISFALGEVNSQEVDEFNIWNSVQLAASRALELLFHVTKLNIKDKNNIFSQAILLMDGNHSIKVPSRYIHNMQITVIKADDLFVSVGFSSILAKVYRDSCMETQDTFYPIYGFANHKGYGTPKHLAIIQECGISPIHRTSFLKNYIPQTLF</sequence>